<dbReference type="AlphaFoldDB" id="A0A919MD94"/>
<dbReference type="Gene3D" id="3.40.50.970">
    <property type="match status" value="1"/>
</dbReference>
<reference evidence="3" key="1">
    <citation type="submission" date="2021-01" db="EMBL/GenBank/DDBJ databases">
        <title>Whole genome shotgun sequence of Actinoplanes ferrugineus NBRC 15555.</title>
        <authorList>
            <person name="Komaki H."/>
            <person name="Tamura T."/>
        </authorList>
    </citation>
    <scope>NUCLEOTIDE SEQUENCE</scope>
    <source>
        <strain evidence="3">NBRC 15555</strain>
    </source>
</reference>
<dbReference type="InterPro" id="IPR029061">
    <property type="entry name" value="THDP-binding"/>
</dbReference>
<evidence type="ECO:0000313" key="4">
    <source>
        <dbReference type="Proteomes" id="UP000598174"/>
    </source>
</evidence>
<name>A0A919MD94_9ACTN</name>
<accession>A0A919MD94</accession>
<dbReference type="EMBL" id="BOMM01000029">
    <property type="protein sequence ID" value="GIE11523.1"/>
    <property type="molecule type" value="Genomic_DNA"/>
</dbReference>
<protein>
    <recommendedName>
        <fullName evidence="2">Transketolase N-terminal domain-containing protein</fullName>
    </recommendedName>
</protein>
<evidence type="ECO:0000256" key="1">
    <source>
        <dbReference type="SAM" id="MobiDB-lite"/>
    </source>
</evidence>
<sequence length="79" mass="8611">MSAMVVDCPGGEIVNRRAGVQFGPRGGRRLHVDRRPRGSTSTDGRDRVVLSRGHSSLTLYIQLYLSGYGPEPADPQDKS</sequence>
<evidence type="ECO:0000259" key="2">
    <source>
        <dbReference type="Pfam" id="PF00456"/>
    </source>
</evidence>
<dbReference type="GO" id="GO:0000287">
    <property type="term" value="F:magnesium ion binding"/>
    <property type="evidence" value="ECO:0007669"/>
    <property type="project" value="UniProtKB-ARBA"/>
</dbReference>
<dbReference type="SUPFAM" id="SSF52518">
    <property type="entry name" value="Thiamin diphosphate-binding fold (THDP-binding)"/>
    <property type="match status" value="1"/>
</dbReference>
<keyword evidence="4" id="KW-1185">Reference proteome</keyword>
<comment type="caution">
    <text evidence="3">The sequence shown here is derived from an EMBL/GenBank/DDBJ whole genome shotgun (WGS) entry which is preliminary data.</text>
</comment>
<evidence type="ECO:0000313" key="3">
    <source>
        <dbReference type="EMBL" id="GIE11523.1"/>
    </source>
</evidence>
<organism evidence="3 4">
    <name type="scientific">Paractinoplanes ferrugineus</name>
    <dbReference type="NCBI Taxonomy" id="113564"/>
    <lineage>
        <taxon>Bacteria</taxon>
        <taxon>Bacillati</taxon>
        <taxon>Actinomycetota</taxon>
        <taxon>Actinomycetes</taxon>
        <taxon>Micromonosporales</taxon>
        <taxon>Micromonosporaceae</taxon>
        <taxon>Paractinoplanes</taxon>
    </lineage>
</organism>
<feature type="region of interest" description="Disordered" evidence="1">
    <location>
        <begin position="22"/>
        <end position="49"/>
    </location>
</feature>
<feature type="domain" description="Transketolase N-terminal" evidence="2">
    <location>
        <begin position="43"/>
        <end position="69"/>
    </location>
</feature>
<dbReference type="Proteomes" id="UP000598174">
    <property type="component" value="Unassembled WGS sequence"/>
</dbReference>
<proteinExistence type="predicted"/>
<dbReference type="InterPro" id="IPR005474">
    <property type="entry name" value="Transketolase_N"/>
</dbReference>
<gene>
    <name evidence="3" type="ORF">Afe05nite_33630</name>
</gene>
<dbReference type="Pfam" id="PF00456">
    <property type="entry name" value="Transketolase_N"/>
    <property type="match status" value="1"/>
</dbReference>